<evidence type="ECO:0000256" key="5">
    <source>
        <dbReference type="ARBA" id="ARBA00022475"/>
    </source>
</evidence>
<comment type="catalytic activity">
    <reaction evidence="41">
        <text>L-leucyl-L-proline(out) + H(+)(out) = L-leucyl-L-proline(in) + H(+)(in)</text>
        <dbReference type="Rhea" id="RHEA:64424"/>
        <dbReference type="ChEBI" id="CHEBI:15378"/>
        <dbReference type="ChEBI" id="CHEBI:155847"/>
    </reaction>
    <physiologicalReaction direction="left-to-right" evidence="41">
        <dbReference type="Rhea" id="RHEA:64425"/>
    </physiologicalReaction>
</comment>
<evidence type="ECO:0000256" key="6">
    <source>
        <dbReference type="ARBA" id="ARBA00022692"/>
    </source>
</evidence>
<evidence type="ECO:0000256" key="25">
    <source>
        <dbReference type="ARBA" id="ARBA00041329"/>
    </source>
</evidence>
<comment type="catalytic activity">
    <reaction evidence="33">
        <text>N-acetyl-D-muramoyl-L-alanyl-D-isoglutamine(out) + 2 H(+)(out) = N-acetyl-D-muramoyl-L-alanyl-D-isoglutamine(in) + 2 H(+)(in)</text>
        <dbReference type="Rhea" id="RHEA:64408"/>
        <dbReference type="ChEBI" id="CHEBI:15378"/>
        <dbReference type="ChEBI" id="CHEBI:155830"/>
    </reaction>
</comment>
<evidence type="ECO:0000256" key="19">
    <source>
        <dbReference type="ARBA" id="ARBA00036347"/>
    </source>
</evidence>
<evidence type="ECO:0000256" key="29">
    <source>
        <dbReference type="ARBA" id="ARBA00050347"/>
    </source>
</evidence>
<evidence type="ECO:0000256" key="46">
    <source>
        <dbReference type="SAM" id="MobiDB-lite"/>
    </source>
</evidence>
<keyword evidence="9" id="KW-0653">Protein transport</keyword>
<reference evidence="48" key="2">
    <citation type="submission" date="2025-09" db="UniProtKB">
        <authorList>
            <consortium name="Ensembl"/>
        </authorList>
    </citation>
    <scope>IDENTIFICATION</scope>
</reference>
<evidence type="ECO:0000256" key="44">
    <source>
        <dbReference type="ARBA" id="ARBA00052590"/>
    </source>
</evidence>
<comment type="catalytic activity">
    <reaction evidence="37">
        <text>L-alanyl-L-prolylglycine(out) + H(+)(out) = L-alanyl-L-prolylglycine(in) + H(+)(in)</text>
        <dbReference type="Rhea" id="RHEA:64432"/>
        <dbReference type="ChEBI" id="CHEBI:15378"/>
        <dbReference type="ChEBI" id="CHEBI:155849"/>
    </reaction>
    <physiologicalReaction direction="left-to-right" evidence="37">
        <dbReference type="Rhea" id="RHEA:64433"/>
    </physiologicalReaction>
</comment>
<evidence type="ECO:0000256" key="41">
    <source>
        <dbReference type="ARBA" id="ARBA00052153"/>
    </source>
</evidence>
<comment type="catalytic activity">
    <reaction evidence="18">
        <text>glycylglycyl-L-proline(out) + H(+)(out) = glycylglycyl-L-proline(in) + H(+)(in)</text>
        <dbReference type="Rhea" id="RHEA:64440"/>
        <dbReference type="ChEBI" id="CHEBI:15378"/>
        <dbReference type="ChEBI" id="CHEBI:155851"/>
    </reaction>
    <physiologicalReaction direction="left-to-right" evidence="18">
        <dbReference type="Rhea" id="RHEA:64441"/>
    </physiologicalReaction>
</comment>
<evidence type="ECO:0000256" key="31">
    <source>
        <dbReference type="ARBA" id="ARBA00050377"/>
    </source>
</evidence>
<accession>A0A8C7L8J0</accession>
<feature type="transmembrane region" description="Helical" evidence="47">
    <location>
        <begin position="202"/>
        <end position="225"/>
    </location>
</feature>
<dbReference type="GeneTree" id="ENSGT00940000155995"/>
<dbReference type="PROSITE" id="PS01023">
    <property type="entry name" value="PTR2_2"/>
    <property type="match status" value="1"/>
</dbReference>
<reference evidence="48" key="1">
    <citation type="submission" date="2025-08" db="UniProtKB">
        <authorList>
            <consortium name="Ensembl"/>
        </authorList>
    </citation>
    <scope>IDENTIFICATION</scope>
</reference>
<evidence type="ECO:0000256" key="42">
    <source>
        <dbReference type="ARBA" id="ARBA00052370"/>
    </source>
</evidence>
<evidence type="ECO:0000256" key="32">
    <source>
        <dbReference type="ARBA" id="ARBA00050390"/>
    </source>
</evidence>
<keyword evidence="5" id="KW-1003">Cell membrane</keyword>
<evidence type="ECO:0000256" key="1">
    <source>
        <dbReference type="ARBA" id="ARBA00004221"/>
    </source>
</evidence>
<gene>
    <name evidence="48" type="primary">SLC15A1</name>
</gene>
<evidence type="ECO:0000256" key="8">
    <source>
        <dbReference type="ARBA" id="ARBA00022856"/>
    </source>
</evidence>
<evidence type="ECO:0000256" key="45">
    <source>
        <dbReference type="RuleBase" id="RU003755"/>
    </source>
</evidence>
<dbReference type="AlphaFoldDB" id="A0A8C7L8J0"/>
<evidence type="ECO:0000256" key="11">
    <source>
        <dbReference type="ARBA" id="ARBA00023136"/>
    </source>
</evidence>
<dbReference type="CDD" id="cd17412">
    <property type="entry name" value="MFS_SLC15A1"/>
    <property type="match status" value="1"/>
</dbReference>
<comment type="catalytic activity">
    <reaction evidence="36">
        <text>L-alanyl-L-lysine(out) + H(+)(out) = L-alanyl-L-lysine(in) + H(+)(in)</text>
        <dbReference type="Rhea" id="RHEA:72611"/>
        <dbReference type="ChEBI" id="CHEBI:15378"/>
        <dbReference type="ChEBI" id="CHEBI:192470"/>
    </reaction>
    <physiologicalReaction direction="left-to-right" evidence="36">
        <dbReference type="Rhea" id="RHEA:72612"/>
    </physiologicalReaction>
</comment>
<evidence type="ECO:0000256" key="23">
    <source>
        <dbReference type="ARBA" id="ARBA00036905"/>
    </source>
</evidence>
<evidence type="ECO:0000256" key="28">
    <source>
        <dbReference type="ARBA" id="ARBA00045775"/>
    </source>
</evidence>
<comment type="catalytic activity">
    <reaction evidence="23">
        <text>glycylglycyl-L-isoleucine(out) + H(+)(out) = glycylglycyl-L-isoleucine(in) + H(+)(in)</text>
        <dbReference type="Rhea" id="RHEA:64436"/>
        <dbReference type="ChEBI" id="CHEBI:15378"/>
        <dbReference type="ChEBI" id="CHEBI:155850"/>
    </reaction>
    <physiologicalReaction direction="left-to-right" evidence="23">
        <dbReference type="Rhea" id="RHEA:64437"/>
    </physiologicalReaction>
</comment>
<evidence type="ECO:0000256" key="37">
    <source>
        <dbReference type="ARBA" id="ARBA00051580"/>
    </source>
</evidence>
<feature type="transmembrane region" description="Helical" evidence="47">
    <location>
        <begin position="30"/>
        <end position="47"/>
    </location>
</feature>
<dbReference type="GO" id="GO:0016324">
    <property type="term" value="C:apical plasma membrane"/>
    <property type="evidence" value="ECO:0007669"/>
    <property type="project" value="UniProtKB-SubCell"/>
</dbReference>
<comment type="catalytic activity">
    <reaction evidence="34">
        <text>L-tyrosylglycine(out) + H(+)(out) = L-tyrosylglycine(in) + H(+)(in)</text>
        <dbReference type="Rhea" id="RHEA:71711"/>
        <dbReference type="ChEBI" id="CHEBI:15378"/>
        <dbReference type="ChEBI" id="CHEBI:191210"/>
    </reaction>
    <physiologicalReaction direction="left-to-right" evidence="34">
        <dbReference type="Rhea" id="RHEA:71712"/>
    </physiologicalReaction>
</comment>
<evidence type="ECO:0000256" key="39">
    <source>
        <dbReference type="ARBA" id="ARBA00052040"/>
    </source>
</evidence>
<keyword evidence="4 45" id="KW-0813">Transport</keyword>
<feature type="transmembrane region" description="Helical" evidence="47">
    <location>
        <begin position="120"/>
        <end position="141"/>
    </location>
</feature>
<comment type="catalytic activity">
    <reaction evidence="39">
        <text>N(alpha)-formyl-L-methionyl-L-leucyl-L-phenylalanine(out) + 2 H(+)(out) = N(alpha)-formyl-L-methionyl-L-leucyl-L-phenylalanine(in) + 2 H(+)(in)</text>
        <dbReference type="Rhea" id="RHEA:75399"/>
        <dbReference type="ChEBI" id="CHEBI:15378"/>
        <dbReference type="ChEBI" id="CHEBI:194314"/>
    </reaction>
</comment>
<comment type="subcellular location">
    <subcellularLocation>
        <location evidence="1">Apical cell membrane</location>
    </subcellularLocation>
    <subcellularLocation>
        <location evidence="2">Cell membrane</location>
        <topology evidence="2">Multi-pass membrane protein</topology>
    </subcellularLocation>
    <subcellularLocation>
        <location evidence="45">Membrane</location>
        <topology evidence="45">Multi-pass membrane protein</topology>
    </subcellularLocation>
</comment>
<evidence type="ECO:0000313" key="48">
    <source>
        <dbReference type="Ensembl" id="ENSOKIP00005113919.1"/>
    </source>
</evidence>
<comment type="catalytic activity">
    <reaction evidence="44">
        <text>L-alanyl-L-leucyl-L-alanine(out) + H(+)(out) = L-alanyl-L-leucyl-L-alanine(in) + H(+)(in)</text>
        <dbReference type="Rhea" id="RHEA:71723"/>
        <dbReference type="ChEBI" id="CHEBI:15378"/>
        <dbReference type="ChEBI" id="CHEBI:191212"/>
    </reaction>
    <physiologicalReaction direction="left-to-right" evidence="44">
        <dbReference type="Rhea" id="RHEA:71724"/>
    </physiologicalReaction>
</comment>
<feature type="transmembrane region" description="Helical" evidence="47">
    <location>
        <begin position="86"/>
        <end position="108"/>
    </location>
</feature>
<dbReference type="GO" id="GO:0015031">
    <property type="term" value="P:protein transport"/>
    <property type="evidence" value="ECO:0007669"/>
    <property type="project" value="UniProtKB-KW"/>
</dbReference>
<dbReference type="GO" id="GO:0006857">
    <property type="term" value="P:oligopeptide transport"/>
    <property type="evidence" value="ECO:0007669"/>
    <property type="project" value="InterPro"/>
</dbReference>
<evidence type="ECO:0000256" key="9">
    <source>
        <dbReference type="ARBA" id="ARBA00022927"/>
    </source>
</evidence>
<evidence type="ECO:0000256" key="12">
    <source>
        <dbReference type="ARBA" id="ARBA00023180"/>
    </source>
</evidence>
<feature type="transmembrane region" description="Helical" evidence="47">
    <location>
        <begin position="406"/>
        <end position="425"/>
    </location>
</feature>
<feature type="compositionally biased region" description="Basic and acidic residues" evidence="46">
    <location>
        <begin position="635"/>
        <end position="685"/>
    </location>
</feature>
<dbReference type="FunFam" id="1.20.1250.20:FF:000205">
    <property type="entry name" value="Solute carrier family 15 oligopeptide transporter member 1"/>
    <property type="match status" value="1"/>
</dbReference>
<keyword evidence="6 45" id="KW-0812">Transmembrane</keyword>
<evidence type="ECO:0000256" key="36">
    <source>
        <dbReference type="ARBA" id="ARBA00051565"/>
    </source>
</evidence>
<dbReference type="Proteomes" id="UP000694557">
    <property type="component" value="Unassembled WGS sequence"/>
</dbReference>
<evidence type="ECO:0000256" key="15">
    <source>
        <dbReference type="ARBA" id="ARBA00034998"/>
    </source>
</evidence>
<dbReference type="FunFam" id="1.20.1250.20:FF:000049">
    <property type="entry name" value="Solute carrier family 15 member 2"/>
    <property type="match status" value="1"/>
</dbReference>
<evidence type="ECO:0000256" key="18">
    <source>
        <dbReference type="ARBA" id="ARBA00036337"/>
    </source>
</evidence>
<evidence type="ECO:0000256" key="7">
    <source>
        <dbReference type="ARBA" id="ARBA00022847"/>
    </source>
</evidence>
<evidence type="ECO:0000256" key="20">
    <source>
        <dbReference type="ARBA" id="ARBA00036515"/>
    </source>
</evidence>
<dbReference type="Ensembl" id="ENSOKIT00005121918.1">
    <property type="protein sequence ID" value="ENSOKIP00005113919.1"/>
    <property type="gene ID" value="ENSOKIG00005049170.1"/>
</dbReference>
<dbReference type="InterPro" id="IPR036259">
    <property type="entry name" value="MFS_trans_sf"/>
</dbReference>
<organism evidence="48 49">
    <name type="scientific">Oncorhynchus kisutch</name>
    <name type="common">Coho salmon</name>
    <name type="synonym">Salmo kisutch</name>
    <dbReference type="NCBI Taxonomy" id="8019"/>
    <lineage>
        <taxon>Eukaryota</taxon>
        <taxon>Metazoa</taxon>
        <taxon>Chordata</taxon>
        <taxon>Craniata</taxon>
        <taxon>Vertebrata</taxon>
        <taxon>Euteleostomi</taxon>
        <taxon>Actinopterygii</taxon>
        <taxon>Neopterygii</taxon>
        <taxon>Teleostei</taxon>
        <taxon>Protacanthopterygii</taxon>
        <taxon>Salmoniformes</taxon>
        <taxon>Salmonidae</taxon>
        <taxon>Salmoninae</taxon>
        <taxon>Oncorhynchus</taxon>
    </lineage>
</organism>
<evidence type="ECO:0000256" key="24">
    <source>
        <dbReference type="ARBA" id="ARBA00041093"/>
    </source>
</evidence>
<evidence type="ECO:0000256" key="13">
    <source>
        <dbReference type="ARBA" id="ARBA00023494"/>
    </source>
</evidence>
<evidence type="ECO:0000256" key="27">
    <source>
        <dbReference type="ARBA" id="ARBA00043099"/>
    </source>
</evidence>
<feature type="transmembrane region" description="Helical" evidence="47">
    <location>
        <begin position="570"/>
        <end position="588"/>
    </location>
</feature>
<feature type="transmembrane region" description="Helical" evidence="47">
    <location>
        <begin position="319"/>
        <end position="341"/>
    </location>
</feature>
<dbReference type="GO" id="GO:0015293">
    <property type="term" value="F:symporter activity"/>
    <property type="evidence" value="ECO:0007669"/>
    <property type="project" value="UniProtKB-KW"/>
</dbReference>
<comment type="catalytic activity">
    <reaction evidence="20">
        <text>glycyl-L-proline(out) + H(+)(out) = glycyl-L-proline(in) + H(+)(in)</text>
        <dbReference type="Rhea" id="RHEA:64428"/>
        <dbReference type="ChEBI" id="CHEBI:15378"/>
        <dbReference type="ChEBI" id="CHEBI:73779"/>
    </reaction>
    <physiologicalReaction direction="left-to-right" evidence="20">
        <dbReference type="Rhea" id="RHEA:64429"/>
    </physiologicalReaction>
</comment>
<evidence type="ECO:0000256" key="16">
    <source>
        <dbReference type="ARBA" id="ARBA00035846"/>
    </source>
</evidence>
<dbReference type="PROSITE" id="PS01022">
    <property type="entry name" value="PTR2_1"/>
    <property type="match status" value="1"/>
</dbReference>
<dbReference type="SUPFAM" id="SSF103473">
    <property type="entry name" value="MFS general substrate transporter"/>
    <property type="match status" value="1"/>
</dbReference>
<comment type="catalytic activity">
    <reaction evidence="31">
        <text>L-lysyl-glycine(out) + H(+)(out) = L-lysyl-glycine(in) + H(+)(in)</text>
        <dbReference type="Rhea" id="RHEA:71679"/>
        <dbReference type="ChEBI" id="CHEBI:15378"/>
        <dbReference type="ChEBI" id="CHEBI:191202"/>
    </reaction>
    <physiologicalReaction direction="left-to-right" evidence="31">
        <dbReference type="Rhea" id="RHEA:71680"/>
    </physiologicalReaction>
    <physiologicalReaction direction="right-to-left" evidence="31">
        <dbReference type="Rhea" id="RHEA:71681"/>
    </physiologicalReaction>
</comment>
<comment type="catalytic activity">
    <reaction evidence="38">
        <text>L-phenylalanyl-L-phenylalanine(out) + H(+)(out) = L-phenylalanyl-L-phenylalanine(in) + H(+)(in)</text>
        <dbReference type="Rhea" id="RHEA:71707"/>
        <dbReference type="ChEBI" id="CHEBI:15378"/>
        <dbReference type="ChEBI" id="CHEBI:191205"/>
    </reaction>
    <physiologicalReaction direction="left-to-right" evidence="38">
        <dbReference type="Rhea" id="RHEA:71708"/>
    </physiologicalReaction>
</comment>
<dbReference type="PANTHER" id="PTHR11654">
    <property type="entry name" value="OLIGOPEPTIDE TRANSPORTER-RELATED"/>
    <property type="match status" value="1"/>
</dbReference>
<comment type="catalytic activity">
    <reaction evidence="29">
        <text>L-alanyl-L-proline(out) + H(+)(out) = L-alanyl-L-proline(in) + H(+)(in)</text>
        <dbReference type="Rhea" id="RHEA:64420"/>
        <dbReference type="ChEBI" id="CHEBI:15378"/>
        <dbReference type="ChEBI" id="CHEBI:155848"/>
    </reaction>
    <physiologicalReaction direction="left-to-right" evidence="29">
        <dbReference type="Rhea" id="RHEA:64421"/>
    </physiologicalReaction>
</comment>
<evidence type="ECO:0000256" key="30">
    <source>
        <dbReference type="ARBA" id="ARBA00050357"/>
    </source>
</evidence>
<feature type="transmembrane region" description="Helical" evidence="47">
    <location>
        <begin position="162"/>
        <end position="182"/>
    </location>
</feature>
<comment type="catalytic activity">
    <reaction evidence="16">
        <text>glycyl-L-leucine(out) + H(+)(out) = glycyl-L-leucine(in) + H(+)(in)</text>
        <dbReference type="Rhea" id="RHEA:71675"/>
        <dbReference type="ChEBI" id="CHEBI:15378"/>
        <dbReference type="ChEBI" id="CHEBI:143163"/>
    </reaction>
    <physiologicalReaction direction="left-to-right" evidence="16">
        <dbReference type="Rhea" id="RHEA:71676"/>
    </physiologicalReaction>
</comment>
<comment type="catalytic activity">
    <reaction evidence="30">
        <text>L-aspartyl-glycine(out) + 2 H(+)(out) = L-aspartyl-glycine(in) + 2 H(+)(in)</text>
        <dbReference type="Rhea" id="RHEA:71683"/>
        <dbReference type="ChEBI" id="CHEBI:15378"/>
        <dbReference type="ChEBI" id="CHEBI:191203"/>
    </reaction>
    <physiologicalReaction direction="left-to-right" evidence="30">
        <dbReference type="Rhea" id="RHEA:71684"/>
    </physiologicalReaction>
</comment>
<sequence>MCLLLCVQVDVCGYPLSIFFIVVNEFCERFSYYGMRAVLVLYFRYFLKWDDDLATSIYHTFIALCYLTPILGAIVADSWLGKFKTIVYLSIVYTVGQVVMAVSAIHDITDTDRDGTPDNMTFHVAMSMVGLFLIALGTGGIKPCVAAFGGDQFEDHQEKQRSTFFSIFYLSINAGSLLSTVITPILRGQECGIHSQQKCYPLAFGVPAALMVVALIVFIMGSGMYNKTAPKGNIMLEVCKCIGFAIKNRFRHRSKTFPKREHWMDWADEKYDKLLVAQVKMVLKVLFLYIPLPMFWTLFDQQGSRWTLQATTMDGNFVRTVNPILILALVPIMDSLVYPLIKKCHLNFTPLKRMTVGMLIAALAFVAAALLQLQIDVSMYIYTHTYTPHTHTPPTHIHPPHTYTLLQLQIDVMLPTVLLVVRVWVLNWSMSYPSKVFLTCCFALSYRRFVNALGSPLNVTLGVGDIAPLSVSNYSLVPQGKAEFTIMNRGGASCLYSKELGFGSAFTLVIPSTFNIGSPDVVEDIKPNTIHMGWQIPQYFLMTAGEVVFSVTGLEFSYSQAPSNMKSVLQAGWLFTVAVGNIIVLIVAEAAQLPDQWAEYILFASLLVVVCIVFAVMSYFYTYTDPAEIEAQFRQPEHEPEEKKRDRVEMERKDSDCSKSSKGSDKKKRDSVVEQHNQDVKQSKM</sequence>
<comment type="catalytic activity">
    <reaction evidence="17">
        <text>glycyl-L-glutamate(out) + 2 H(+)(out) = glycyl-L-glutamate(in) + 2 H(+)(in)</text>
        <dbReference type="Rhea" id="RHEA:71691"/>
        <dbReference type="ChEBI" id="CHEBI:15378"/>
        <dbReference type="ChEBI" id="CHEBI:73784"/>
    </reaction>
    <physiologicalReaction direction="left-to-right" evidence="17">
        <dbReference type="Rhea" id="RHEA:71692"/>
    </physiologicalReaction>
</comment>
<keyword evidence="10 47" id="KW-1133">Transmembrane helix</keyword>
<dbReference type="InterPro" id="IPR018456">
    <property type="entry name" value="PTR2_symporter_CS"/>
</dbReference>
<evidence type="ECO:0000256" key="35">
    <source>
        <dbReference type="ARBA" id="ARBA00051459"/>
    </source>
</evidence>
<evidence type="ECO:0000256" key="14">
    <source>
        <dbReference type="ARBA" id="ARBA00023522"/>
    </source>
</evidence>
<keyword evidence="7" id="KW-0769">Symport</keyword>
<evidence type="ECO:0000256" key="2">
    <source>
        <dbReference type="ARBA" id="ARBA00004651"/>
    </source>
</evidence>
<evidence type="ECO:0000256" key="40">
    <source>
        <dbReference type="ARBA" id="ARBA00052105"/>
    </source>
</evidence>
<comment type="catalytic activity">
    <reaction evidence="13">
        <text>glycyl-sarcosine(out) + H(+)(out) = glycyl-sarcosine(in) + H(+)(in)</text>
        <dbReference type="Rhea" id="RHEA:64396"/>
        <dbReference type="ChEBI" id="CHEBI:15378"/>
        <dbReference type="ChEBI" id="CHEBI:155838"/>
    </reaction>
    <physiologicalReaction direction="left-to-right" evidence="13">
        <dbReference type="Rhea" id="RHEA:64397"/>
    </physiologicalReaction>
</comment>
<evidence type="ECO:0000256" key="10">
    <source>
        <dbReference type="ARBA" id="ARBA00022989"/>
    </source>
</evidence>
<evidence type="ECO:0000256" key="26">
    <source>
        <dbReference type="ARBA" id="ARBA00042837"/>
    </source>
</evidence>
<proteinExistence type="inferred from homology"/>
<comment type="catalytic activity">
    <reaction evidence="40">
        <text>L-leucyl-L-leucine(out) + H(+)(out) = L-leucyl-L-leucine(in) + H(+)(in)</text>
        <dbReference type="Rhea" id="RHEA:71715"/>
        <dbReference type="ChEBI" id="CHEBI:15378"/>
        <dbReference type="ChEBI" id="CHEBI:191208"/>
    </reaction>
    <physiologicalReaction direction="left-to-right" evidence="40">
        <dbReference type="Rhea" id="RHEA:71716"/>
    </physiologicalReaction>
</comment>
<evidence type="ECO:0000256" key="21">
    <source>
        <dbReference type="ARBA" id="ARBA00036681"/>
    </source>
</evidence>
<protein>
    <recommendedName>
        <fullName evidence="24">Solute carrier family 15 member 1</fullName>
    </recommendedName>
    <alternativeName>
        <fullName evidence="27">Intestinal H(+)/peptide cotransporter</fullName>
    </alternativeName>
    <alternativeName>
        <fullName evidence="25">Oligopeptide transporter, small intestine isoform</fullName>
    </alternativeName>
    <alternativeName>
        <fullName evidence="26">Peptide transporter 1</fullName>
    </alternativeName>
</protein>
<comment type="catalytic activity">
    <reaction evidence="15">
        <text>carnosine(out) + H(+)(out) = carnosine(in) + H(+)(in)</text>
        <dbReference type="Rhea" id="RHEA:64404"/>
        <dbReference type="ChEBI" id="CHEBI:15378"/>
        <dbReference type="ChEBI" id="CHEBI:57485"/>
    </reaction>
    <physiologicalReaction direction="left-to-right" evidence="15">
        <dbReference type="Rhea" id="RHEA:64405"/>
    </physiologicalReaction>
</comment>
<dbReference type="InterPro" id="IPR000109">
    <property type="entry name" value="POT_fam"/>
</dbReference>
<evidence type="ECO:0000256" key="43">
    <source>
        <dbReference type="ARBA" id="ARBA00052549"/>
    </source>
</evidence>
<dbReference type="Gene3D" id="1.20.1250.20">
    <property type="entry name" value="MFS general substrate transporter like domains"/>
    <property type="match status" value="2"/>
</dbReference>
<keyword evidence="11 47" id="KW-0472">Membrane</keyword>
<comment type="catalytic activity">
    <reaction evidence="21">
        <text>glycyl-L-glutamine(out) + H(+)(out) = glycyl-L-glutamine(in) + H(+)(in)</text>
        <dbReference type="Rhea" id="RHEA:71671"/>
        <dbReference type="ChEBI" id="CHEBI:15378"/>
        <dbReference type="ChEBI" id="CHEBI:74392"/>
    </reaction>
    <physiologicalReaction direction="left-to-right" evidence="21">
        <dbReference type="Rhea" id="RHEA:71672"/>
    </physiologicalReaction>
    <physiologicalReaction direction="right-to-left" evidence="21">
        <dbReference type="Rhea" id="RHEA:71673"/>
    </physiologicalReaction>
</comment>
<evidence type="ECO:0000256" key="34">
    <source>
        <dbReference type="ARBA" id="ARBA00051307"/>
    </source>
</evidence>
<comment type="similarity">
    <text evidence="3 45">Belongs to the major facilitator superfamily. Proton-dependent oligopeptide transporter (POT/PTR) (TC 2.A.17) family.</text>
</comment>
<evidence type="ECO:0000256" key="22">
    <source>
        <dbReference type="ARBA" id="ARBA00036857"/>
    </source>
</evidence>
<feature type="transmembrane region" description="Helical" evidence="47">
    <location>
        <begin position="600"/>
        <end position="621"/>
    </location>
</feature>
<keyword evidence="12" id="KW-0325">Glycoprotein</keyword>
<comment type="catalytic activity">
    <reaction evidence="22">
        <text>an L-amino acid tripeptide(out) + H(+)(out) = an L-amino acid tripeptide(in) + H(+)(in)</text>
        <dbReference type="Rhea" id="RHEA:64400"/>
        <dbReference type="ChEBI" id="CHEBI:15378"/>
        <dbReference type="ChEBI" id="CHEBI:155837"/>
    </reaction>
    <physiologicalReaction direction="left-to-right" evidence="22">
        <dbReference type="Rhea" id="RHEA:64401"/>
    </physiologicalReaction>
</comment>
<comment type="catalytic activity">
    <reaction evidence="14">
        <text>a dipeptide(out) + H(+)(out) = a dipeptide(in) + H(+)(in)</text>
        <dbReference type="Rhea" id="RHEA:64392"/>
        <dbReference type="ChEBI" id="CHEBI:15378"/>
        <dbReference type="ChEBI" id="CHEBI:90799"/>
    </reaction>
    <physiologicalReaction direction="left-to-right" evidence="14">
        <dbReference type="Rhea" id="RHEA:64393"/>
    </physiologicalReaction>
</comment>
<evidence type="ECO:0000256" key="17">
    <source>
        <dbReference type="ARBA" id="ARBA00036064"/>
    </source>
</evidence>
<comment type="catalytic activity">
    <reaction evidence="32">
        <text>L-alanyl-L-valine(out) + H(+)(out) = L-alanyl-L-valine(in) + H(+)(in)</text>
        <dbReference type="Rhea" id="RHEA:72615"/>
        <dbReference type="ChEBI" id="CHEBI:15378"/>
        <dbReference type="ChEBI" id="CHEBI:192471"/>
    </reaction>
    <physiologicalReaction direction="left-to-right" evidence="32">
        <dbReference type="Rhea" id="RHEA:72616"/>
    </physiologicalReaction>
</comment>
<comment type="catalytic activity">
    <reaction evidence="42">
        <text>L-alanyl-L-aspartate(out) + 2 H(+)(out) = L-alanyl-L-aspartate(in) + 2 H(+)(in)</text>
        <dbReference type="Rhea" id="RHEA:71695"/>
        <dbReference type="ChEBI" id="CHEBI:15378"/>
        <dbReference type="ChEBI" id="CHEBI:74363"/>
    </reaction>
    <physiologicalReaction direction="left-to-right" evidence="42">
        <dbReference type="Rhea" id="RHEA:71696"/>
    </physiologicalReaction>
</comment>
<dbReference type="Pfam" id="PF00854">
    <property type="entry name" value="PTR2"/>
    <property type="match status" value="2"/>
</dbReference>
<feature type="transmembrane region" description="Helical" evidence="47">
    <location>
        <begin position="353"/>
        <end position="375"/>
    </location>
</feature>
<feature type="transmembrane region" description="Helical" evidence="47">
    <location>
        <begin position="53"/>
        <end position="74"/>
    </location>
</feature>
<evidence type="ECO:0000313" key="49">
    <source>
        <dbReference type="Proteomes" id="UP000694557"/>
    </source>
</evidence>
<comment type="catalytic activity">
    <reaction evidence="35">
        <text>L-phenylalanyl-L-leucine(out) + H(+)(out) = L-phenylalanyl-L-leucine(in) + H(+)(in)</text>
        <dbReference type="Rhea" id="RHEA:71699"/>
        <dbReference type="ChEBI" id="CHEBI:15378"/>
        <dbReference type="ChEBI" id="CHEBI:190710"/>
    </reaction>
    <physiologicalReaction direction="left-to-right" evidence="35">
        <dbReference type="Rhea" id="RHEA:71700"/>
    </physiologicalReaction>
</comment>
<feature type="transmembrane region" description="Helical" evidence="47">
    <location>
        <begin position="281"/>
        <end position="299"/>
    </location>
</feature>
<feature type="region of interest" description="Disordered" evidence="46">
    <location>
        <begin position="632"/>
        <end position="685"/>
    </location>
</feature>
<comment type="catalytic activity">
    <reaction evidence="43">
        <text>L-methionyl-L-phenylalanyl-L-methionine(out) + H(+)(out) = L-methionyl-L-phenylalanyl-L-methionine(in) + H(+)(in)</text>
        <dbReference type="Rhea" id="RHEA:71719"/>
        <dbReference type="ChEBI" id="CHEBI:15378"/>
        <dbReference type="ChEBI" id="CHEBI:191211"/>
    </reaction>
    <physiologicalReaction direction="left-to-right" evidence="43">
        <dbReference type="Rhea" id="RHEA:71720"/>
    </physiologicalReaction>
</comment>
<evidence type="ECO:0000256" key="4">
    <source>
        <dbReference type="ARBA" id="ARBA00022448"/>
    </source>
</evidence>
<comment type="function">
    <text evidence="28">Electrogenic proton-coupled amino-acid transporter that transports oligopeptides of 2 to 4 amino acids with a preference for dipeptides. Transports neutral and monovalently charged peptides with a proton to peptide stoichiometry of 1:1 or 2:1. Primarily responsible for the absorption of dietary di- and tripeptides from the small intestinal lumen. Mediates transepithelial transport of muramyl and N-formylated bacterial dipeptides contributing to recognition of pathogenic bacteria by the mucosal immune system.</text>
</comment>
<evidence type="ECO:0000256" key="47">
    <source>
        <dbReference type="SAM" id="Phobius"/>
    </source>
</evidence>
<keyword evidence="8" id="KW-0571">Peptide transport</keyword>
<name>A0A8C7L8J0_ONCKI</name>
<evidence type="ECO:0000256" key="3">
    <source>
        <dbReference type="ARBA" id="ARBA00005982"/>
    </source>
</evidence>
<keyword evidence="49" id="KW-1185">Reference proteome</keyword>
<comment type="catalytic activity">
    <reaction evidence="19">
        <text>glycyl-L-aspartate(out) + 2 H(+)(out) = glycyl-L-aspartate(in) + 2 H(+)(in)</text>
        <dbReference type="Rhea" id="RHEA:71687"/>
        <dbReference type="ChEBI" id="CHEBI:15378"/>
        <dbReference type="ChEBI" id="CHEBI:191204"/>
    </reaction>
    <physiologicalReaction direction="left-to-right" evidence="19">
        <dbReference type="Rhea" id="RHEA:71688"/>
    </physiologicalReaction>
    <physiologicalReaction direction="right-to-left" evidence="19">
        <dbReference type="Rhea" id="RHEA:71689"/>
    </physiologicalReaction>
</comment>
<evidence type="ECO:0000256" key="38">
    <source>
        <dbReference type="ARBA" id="ARBA00051804"/>
    </source>
</evidence>
<evidence type="ECO:0000256" key="33">
    <source>
        <dbReference type="ARBA" id="ARBA00050915"/>
    </source>
</evidence>